<dbReference type="Gene3D" id="1.10.3290.10">
    <property type="entry name" value="Fido-like domain"/>
    <property type="match status" value="1"/>
</dbReference>
<dbReference type="OrthoDB" id="350952at2157"/>
<dbReference type="PANTHER" id="PTHR13504:SF38">
    <property type="entry name" value="FIDO DOMAIN-CONTAINING PROTEIN"/>
    <property type="match status" value="1"/>
</dbReference>
<dbReference type="Proteomes" id="UP000595001">
    <property type="component" value="Chromosome"/>
</dbReference>
<name>A0A7T3FV25_9EURY</name>
<reference evidence="2 3" key="1">
    <citation type="submission" date="2020-12" db="EMBL/GenBank/DDBJ databases">
        <title>Halosimplex halophilum sp. nov. and Halosimplex salinum sp. nov., two new members of the genus Halosimplex.</title>
        <authorList>
            <person name="Cui H.L."/>
        </authorList>
    </citation>
    <scope>NUCLEOTIDE SEQUENCE [LARGE SCALE GENOMIC DNA]</scope>
    <source>
        <strain evidence="2 3">YGH94</strain>
    </source>
</reference>
<dbReference type="Pfam" id="PF02661">
    <property type="entry name" value="Fic"/>
    <property type="match status" value="1"/>
</dbReference>
<feature type="domain" description="Fido" evidence="1">
    <location>
        <begin position="131"/>
        <end position="280"/>
    </location>
</feature>
<dbReference type="PANTHER" id="PTHR13504">
    <property type="entry name" value="FIDO DOMAIN-CONTAINING PROTEIN DDB_G0283145"/>
    <property type="match status" value="1"/>
</dbReference>
<evidence type="ECO:0000259" key="1">
    <source>
        <dbReference type="PROSITE" id="PS51459"/>
    </source>
</evidence>
<sequence length="382" mass="43616">METPTLPDRAPGKYVPYGRRSYYRPDPLPPEANFEFDEGFRDVLQETIFQLGRLDGISRESPTNPLLYTTLVRREAVESTLIEGGQLTLEDVFRTSEVGSRSTVEKDIQEALNYERAVRKGAEQVGETEEIPVELLKRLHSGLLEDVRGEAEPLGEFRASPTHIPSPDAGIEPFIPPAPAHIDDLMENLETFIQSESEHHDLVNIGIVHYQFETIHPFADGNGRLGRIVITLQLIQNGFLSRPYLYPSAYFNKHKVEYAKRMRAVSERGDWEPWLEFFVEGIRAQASEAVERTERLQDLRRTYEQQYGHGKTAADRLALRLFEQPYLTVPEAAEVLEMSEQSARNAIAELVDQNVLEEVTGKERYQEFKAVDIFDVLNDPLE</sequence>
<evidence type="ECO:0000313" key="3">
    <source>
        <dbReference type="Proteomes" id="UP000595001"/>
    </source>
</evidence>
<dbReference type="Pfam" id="PF13784">
    <property type="entry name" value="Fic_N"/>
    <property type="match status" value="1"/>
</dbReference>
<dbReference type="InterPro" id="IPR025758">
    <property type="entry name" value="Fic/DOC_N"/>
</dbReference>
<evidence type="ECO:0000313" key="2">
    <source>
        <dbReference type="EMBL" id="QPV61190.1"/>
    </source>
</evidence>
<dbReference type="KEGG" id="hlt:I7X12_10430"/>
<dbReference type="GeneID" id="60588913"/>
<dbReference type="RefSeq" id="WP_198060023.1">
    <property type="nucleotide sequence ID" value="NZ_CP065856.1"/>
</dbReference>
<gene>
    <name evidence="2" type="ORF">I7X12_10430</name>
</gene>
<proteinExistence type="predicted"/>
<dbReference type="InterPro" id="IPR026287">
    <property type="entry name" value="SoFic-like"/>
</dbReference>
<dbReference type="InterPro" id="IPR036597">
    <property type="entry name" value="Fido-like_dom_sf"/>
</dbReference>
<keyword evidence="3" id="KW-1185">Reference proteome</keyword>
<dbReference type="EMBL" id="CP065856">
    <property type="protein sequence ID" value="QPV61190.1"/>
    <property type="molecule type" value="Genomic_DNA"/>
</dbReference>
<accession>A0A7T3FV25</accession>
<dbReference type="InterPro" id="IPR003812">
    <property type="entry name" value="Fido"/>
</dbReference>
<dbReference type="PROSITE" id="PS51459">
    <property type="entry name" value="FIDO"/>
    <property type="match status" value="1"/>
</dbReference>
<organism evidence="2 3">
    <name type="scientific">Halosimplex litoreum</name>
    <dbReference type="NCBI Taxonomy" id="1198301"/>
    <lineage>
        <taxon>Archaea</taxon>
        <taxon>Methanobacteriati</taxon>
        <taxon>Methanobacteriota</taxon>
        <taxon>Stenosarchaea group</taxon>
        <taxon>Halobacteria</taxon>
        <taxon>Halobacteriales</taxon>
        <taxon>Haloarculaceae</taxon>
        <taxon>Halosimplex</taxon>
    </lineage>
</organism>
<dbReference type="PIRSF" id="PIRSF038925">
    <property type="entry name" value="AMP-prot_trans"/>
    <property type="match status" value="1"/>
</dbReference>
<dbReference type="SUPFAM" id="SSF140931">
    <property type="entry name" value="Fic-like"/>
    <property type="match status" value="1"/>
</dbReference>
<dbReference type="InterPro" id="IPR040198">
    <property type="entry name" value="Fido_containing"/>
</dbReference>
<protein>
    <submittedName>
        <fullName evidence="2">Fic family protein</fullName>
    </submittedName>
</protein>
<dbReference type="AlphaFoldDB" id="A0A7T3FV25"/>